<evidence type="ECO:0000313" key="2">
    <source>
        <dbReference type="Proteomes" id="UP000296049"/>
    </source>
</evidence>
<gene>
    <name evidence="1" type="ORF">Anapl_00018</name>
</gene>
<keyword evidence="2" id="KW-1185">Reference proteome</keyword>
<protein>
    <submittedName>
        <fullName evidence="1">Uncharacterized protein</fullName>
    </submittedName>
</protein>
<dbReference type="Proteomes" id="UP000296049">
    <property type="component" value="Unassembled WGS sequence"/>
</dbReference>
<dbReference type="AlphaFoldDB" id="R0K1C1"/>
<organism evidence="1 2">
    <name type="scientific">Anas platyrhynchos</name>
    <name type="common">Mallard</name>
    <name type="synonym">Anas boschas</name>
    <dbReference type="NCBI Taxonomy" id="8839"/>
    <lineage>
        <taxon>Eukaryota</taxon>
        <taxon>Metazoa</taxon>
        <taxon>Chordata</taxon>
        <taxon>Craniata</taxon>
        <taxon>Vertebrata</taxon>
        <taxon>Euteleostomi</taxon>
        <taxon>Archelosauria</taxon>
        <taxon>Archosauria</taxon>
        <taxon>Dinosauria</taxon>
        <taxon>Saurischia</taxon>
        <taxon>Theropoda</taxon>
        <taxon>Coelurosauria</taxon>
        <taxon>Aves</taxon>
        <taxon>Neognathae</taxon>
        <taxon>Galloanserae</taxon>
        <taxon>Anseriformes</taxon>
        <taxon>Anatidae</taxon>
        <taxon>Anatinae</taxon>
        <taxon>Anas</taxon>
    </lineage>
</organism>
<dbReference type="EMBL" id="KB742833">
    <property type="protein sequence ID" value="EOB03751.1"/>
    <property type="molecule type" value="Genomic_DNA"/>
</dbReference>
<sequence length="154" mass="17103">MHWGDVCCNADRTGSLQRWVAGNRKKHHCCFKRRADVKLVGEKKQHNTTIECALRGLLDMSSCCTTNVKRGRDASRDPGSSRCGPVFDVGRHIFFSAAVQSVVSTDRCIPEGNSTQEHLLESFLCTDAELNCSSSVIEITKAAQKQGVRKKEVY</sequence>
<name>R0K1C1_ANAPL</name>
<evidence type="ECO:0000313" key="1">
    <source>
        <dbReference type="EMBL" id="EOB03751.1"/>
    </source>
</evidence>
<proteinExistence type="predicted"/>
<accession>R0K1C1</accession>
<reference evidence="2" key="1">
    <citation type="journal article" date="2013" name="Nat. Genet.">
        <title>The duck genome and transcriptome provide insight into an avian influenza virus reservoir species.</title>
        <authorList>
            <person name="Huang Y."/>
            <person name="Li Y."/>
            <person name="Burt D.W."/>
            <person name="Chen H."/>
            <person name="Zhang Y."/>
            <person name="Qian W."/>
            <person name="Kim H."/>
            <person name="Gan S."/>
            <person name="Zhao Y."/>
            <person name="Li J."/>
            <person name="Yi K."/>
            <person name="Feng H."/>
            <person name="Zhu P."/>
            <person name="Li B."/>
            <person name="Liu Q."/>
            <person name="Fairley S."/>
            <person name="Magor K.E."/>
            <person name="Du Z."/>
            <person name="Hu X."/>
            <person name="Goodman L."/>
            <person name="Tafer H."/>
            <person name="Vignal A."/>
            <person name="Lee T."/>
            <person name="Kim K.W."/>
            <person name="Sheng Z."/>
            <person name="An Y."/>
            <person name="Searle S."/>
            <person name="Herrero J."/>
            <person name="Groenen M.A."/>
            <person name="Crooijmans R.P."/>
            <person name="Faraut T."/>
            <person name="Cai Q."/>
            <person name="Webster R.G."/>
            <person name="Aldridge J.R."/>
            <person name="Warren W.C."/>
            <person name="Bartschat S."/>
            <person name="Kehr S."/>
            <person name="Marz M."/>
            <person name="Stadler P.F."/>
            <person name="Smith J."/>
            <person name="Kraus R.H."/>
            <person name="Zhao Y."/>
            <person name="Ren L."/>
            <person name="Fei J."/>
            <person name="Morisson M."/>
            <person name="Kaiser P."/>
            <person name="Griffin D.K."/>
            <person name="Rao M."/>
            <person name="Pitel F."/>
            <person name="Wang J."/>
            <person name="Li N."/>
        </authorList>
    </citation>
    <scope>NUCLEOTIDE SEQUENCE [LARGE SCALE GENOMIC DNA]</scope>
</reference>